<dbReference type="AlphaFoldDB" id="A0A1H6F644"/>
<dbReference type="SUPFAM" id="SSF52172">
    <property type="entry name" value="CheY-like"/>
    <property type="match status" value="1"/>
</dbReference>
<dbReference type="CDD" id="cd00082">
    <property type="entry name" value="HisKA"/>
    <property type="match status" value="1"/>
</dbReference>
<dbReference type="Gene3D" id="6.10.250.690">
    <property type="match status" value="1"/>
</dbReference>
<dbReference type="InterPro" id="IPR003661">
    <property type="entry name" value="HisK_dim/P_dom"/>
</dbReference>
<dbReference type="PANTHER" id="PTHR43547:SF2">
    <property type="entry name" value="HYBRID SIGNAL TRANSDUCTION HISTIDINE KINASE C"/>
    <property type="match status" value="1"/>
</dbReference>
<dbReference type="OrthoDB" id="8874570at2"/>
<keyword evidence="3 4" id="KW-0597">Phosphoprotein</keyword>
<sequence length="355" mass="39971">MSQETILLVDDQPENIAVLHDFLAQLDYKLVIAEDGETALSIVKQKAPDLILLDVMMPGTNGFEVCRQIKDNKQLREIPVIFITALVEVHDKVQGFEVGGVDYITKPFQREEVLARVRAHLTITRQRQELQQKNQELDAFAHTVAHDLKNTLSAIGSHAELIKYTIQNEGNLEQLPELADFIFNSAYKASDIIEALLLLAGSSLYQNLLIEPFDMAYVIKKVQIRMKIQLAEASITLKLPEQWTYAQGYPAWVEEIWFNYISNALKYGGKPPQIELGQDELENSVRFWVRDNGPGLTKAQQAKLFVPFTRMHTDRAEGHGLGLSIVQRIAERLGGNAGVDSIPGQGSLFYFVLPK</sequence>
<dbReference type="Pfam" id="PF02518">
    <property type="entry name" value="HATPase_c"/>
    <property type="match status" value="1"/>
</dbReference>
<dbReference type="Pfam" id="PF00072">
    <property type="entry name" value="Response_reg"/>
    <property type="match status" value="1"/>
</dbReference>
<dbReference type="Proteomes" id="UP000236724">
    <property type="component" value="Unassembled WGS sequence"/>
</dbReference>
<dbReference type="EMBL" id="FMSV02000059">
    <property type="protein sequence ID" value="SEH04546.1"/>
    <property type="molecule type" value="Genomic_DNA"/>
</dbReference>
<gene>
    <name evidence="7" type="primary">baeR_1</name>
    <name evidence="7" type="ORF">MBHS_00393</name>
</gene>
<evidence type="ECO:0000259" key="5">
    <source>
        <dbReference type="PROSITE" id="PS50109"/>
    </source>
</evidence>
<accession>A0A1H6F644</accession>
<evidence type="ECO:0000313" key="7">
    <source>
        <dbReference type="EMBL" id="SEH04546.1"/>
    </source>
</evidence>
<dbReference type="SMART" id="SM00387">
    <property type="entry name" value="HATPase_c"/>
    <property type="match status" value="1"/>
</dbReference>
<proteinExistence type="predicted"/>
<dbReference type="PROSITE" id="PS50110">
    <property type="entry name" value="RESPONSE_REGULATORY"/>
    <property type="match status" value="1"/>
</dbReference>
<dbReference type="PANTHER" id="PTHR43547">
    <property type="entry name" value="TWO-COMPONENT HISTIDINE KINASE"/>
    <property type="match status" value="1"/>
</dbReference>
<name>A0A1H6F644_9GAMM</name>
<dbReference type="PROSITE" id="PS50109">
    <property type="entry name" value="HIS_KIN"/>
    <property type="match status" value="1"/>
</dbReference>
<dbReference type="Gene3D" id="3.30.565.10">
    <property type="entry name" value="Histidine kinase-like ATPase, C-terminal domain"/>
    <property type="match status" value="1"/>
</dbReference>
<dbReference type="InterPro" id="IPR005467">
    <property type="entry name" value="His_kinase_dom"/>
</dbReference>
<dbReference type="SUPFAM" id="SSF55874">
    <property type="entry name" value="ATPase domain of HSP90 chaperone/DNA topoisomerase II/histidine kinase"/>
    <property type="match status" value="1"/>
</dbReference>
<dbReference type="InterPro" id="IPR003594">
    <property type="entry name" value="HATPase_dom"/>
</dbReference>
<dbReference type="RefSeq" id="WP_103918599.1">
    <property type="nucleotide sequence ID" value="NZ_FMSV02000059.1"/>
</dbReference>
<evidence type="ECO:0000256" key="2">
    <source>
        <dbReference type="ARBA" id="ARBA00012438"/>
    </source>
</evidence>
<dbReference type="Gene3D" id="1.10.287.130">
    <property type="match status" value="1"/>
</dbReference>
<feature type="domain" description="Histidine kinase" evidence="5">
    <location>
        <begin position="143"/>
        <end position="355"/>
    </location>
</feature>
<evidence type="ECO:0000256" key="3">
    <source>
        <dbReference type="ARBA" id="ARBA00022553"/>
    </source>
</evidence>
<reference evidence="7 8" key="1">
    <citation type="submission" date="2016-10" db="EMBL/GenBank/DDBJ databases">
        <authorList>
            <person name="de Groot N.N."/>
        </authorList>
    </citation>
    <scope>NUCLEOTIDE SEQUENCE [LARGE SCALE GENOMIC DNA]</scope>
    <source>
        <strain evidence="7">MBHS1</strain>
    </source>
</reference>
<dbReference type="InterPro" id="IPR001789">
    <property type="entry name" value="Sig_transdc_resp-reg_receiver"/>
</dbReference>
<evidence type="ECO:0000313" key="8">
    <source>
        <dbReference type="Proteomes" id="UP000236724"/>
    </source>
</evidence>
<feature type="domain" description="Response regulatory" evidence="6">
    <location>
        <begin position="5"/>
        <end position="121"/>
    </location>
</feature>
<keyword evidence="8" id="KW-1185">Reference proteome</keyword>
<evidence type="ECO:0000259" key="6">
    <source>
        <dbReference type="PROSITE" id="PS50110"/>
    </source>
</evidence>
<dbReference type="InterPro" id="IPR004358">
    <property type="entry name" value="Sig_transdc_His_kin-like_C"/>
</dbReference>
<dbReference type="InterPro" id="IPR036890">
    <property type="entry name" value="HATPase_C_sf"/>
</dbReference>
<dbReference type="CDD" id="cd19920">
    <property type="entry name" value="REC_PA4781-like"/>
    <property type="match status" value="1"/>
</dbReference>
<dbReference type="InterPro" id="IPR011006">
    <property type="entry name" value="CheY-like_superfamily"/>
</dbReference>
<evidence type="ECO:0000256" key="1">
    <source>
        <dbReference type="ARBA" id="ARBA00000085"/>
    </source>
</evidence>
<feature type="modified residue" description="4-aspartylphosphate" evidence="4">
    <location>
        <position position="54"/>
    </location>
</feature>
<dbReference type="PRINTS" id="PR00344">
    <property type="entry name" value="BCTRLSENSOR"/>
</dbReference>
<dbReference type="Gene3D" id="3.40.50.2300">
    <property type="match status" value="1"/>
</dbReference>
<dbReference type="EC" id="2.7.13.3" evidence="2"/>
<comment type="catalytic activity">
    <reaction evidence="1">
        <text>ATP + protein L-histidine = ADP + protein N-phospho-L-histidine.</text>
        <dbReference type="EC" id="2.7.13.3"/>
    </reaction>
</comment>
<organism evidence="7 8">
    <name type="scientific">Candidatus Venteria ishoeyi</name>
    <dbReference type="NCBI Taxonomy" id="1899563"/>
    <lineage>
        <taxon>Bacteria</taxon>
        <taxon>Pseudomonadati</taxon>
        <taxon>Pseudomonadota</taxon>
        <taxon>Gammaproteobacteria</taxon>
        <taxon>Thiotrichales</taxon>
        <taxon>Thiotrichaceae</taxon>
        <taxon>Venteria</taxon>
    </lineage>
</organism>
<dbReference type="SMART" id="SM00448">
    <property type="entry name" value="REC"/>
    <property type="match status" value="1"/>
</dbReference>
<dbReference type="GO" id="GO:0000155">
    <property type="term" value="F:phosphorelay sensor kinase activity"/>
    <property type="evidence" value="ECO:0007669"/>
    <property type="project" value="InterPro"/>
</dbReference>
<protein>
    <recommendedName>
        <fullName evidence="2">histidine kinase</fullName>
        <ecNumber evidence="2">2.7.13.3</ecNumber>
    </recommendedName>
</protein>
<evidence type="ECO:0000256" key="4">
    <source>
        <dbReference type="PROSITE-ProRule" id="PRU00169"/>
    </source>
</evidence>